<accession>A0A1C7NN07</accession>
<keyword evidence="4 11" id="KW-1133">Transmembrane helix</keyword>
<name>A0A1C7NN07_9FUNG</name>
<dbReference type="GO" id="GO:0005783">
    <property type="term" value="C:endoplasmic reticulum"/>
    <property type="evidence" value="ECO:0007669"/>
    <property type="project" value="TreeGrafter"/>
</dbReference>
<keyword evidence="3 11" id="KW-0812">Transmembrane</keyword>
<comment type="subcellular location">
    <subcellularLocation>
        <location evidence="1">Endomembrane system</location>
        <topology evidence="1">Multi-pass membrane protein</topology>
    </subcellularLocation>
</comment>
<keyword evidence="8 11" id="KW-0012">Acyltransferase</keyword>
<organism evidence="13 14">
    <name type="scientific">Choanephora cucurbitarum</name>
    <dbReference type="NCBI Taxonomy" id="101091"/>
    <lineage>
        <taxon>Eukaryota</taxon>
        <taxon>Fungi</taxon>
        <taxon>Fungi incertae sedis</taxon>
        <taxon>Mucoromycota</taxon>
        <taxon>Mucoromycotina</taxon>
        <taxon>Mucoromycetes</taxon>
        <taxon>Mucorales</taxon>
        <taxon>Mucorineae</taxon>
        <taxon>Choanephoraceae</taxon>
        <taxon>Choanephoroideae</taxon>
        <taxon>Choanephora</taxon>
    </lineage>
</organism>
<evidence type="ECO:0000313" key="13">
    <source>
        <dbReference type="EMBL" id="OBZ89856.1"/>
    </source>
</evidence>
<evidence type="ECO:0000256" key="1">
    <source>
        <dbReference type="ARBA" id="ARBA00004127"/>
    </source>
</evidence>
<dbReference type="PANTHER" id="PTHR22883">
    <property type="entry name" value="ZINC FINGER DHHC DOMAIN CONTAINING PROTEIN"/>
    <property type="match status" value="1"/>
</dbReference>
<keyword evidence="14" id="KW-1185">Reference proteome</keyword>
<dbReference type="STRING" id="101091.A0A1C7NN07"/>
<keyword evidence="7" id="KW-0449">Lipoprotein</keyword>
<comment type="caution">
    <text evidence="13">The sequence shown here is derived from an EMBL/GenBank/DDBJ whole genome shotgun (WGS) entry which is preliminary data.</text>
</comment>
<evidence type="ECO:0000256" key="5">
    <source>
        <dbReference type="ARBA" id="ARBA00023136"/>
    </source>
</evidence>
<reference evidence="13 14" key="1">
    <citation type="submission" date="2016-03" db="EMBL/GenBank/DDBJ databases">
        <title>Choanephora cucurbitarum.</title>
        <authorList>
            <person name="Min B."/>
            <person name="Park H."/>
            <person name="Park J.-H."/>
            <person name="Shin H.-D."/>
            <person name="Choi I.-G."/>
        </authorList>
    </citation>
    <scope>NUCLEOTIDE SEQUENCE [LARGE SCALE GENOMIC DNA]</scope>
    <source>
        <strain evidence="13 14">KUS-F28377</strain>
    </source>
</reference>
<evidence type="ECO:0000256" key="9">
    <source>
        <dbReference type="ARBA" id="ARBA00023463"/>
    </source>
</evidence>
<feature type="transmembrane region" description="Helical" evidence="11">
    <location>
        <begin position="193"/>
        <end position="210"/>
    </location>
</feature>
<feature type="transmembrane region" description="Helical" evidence="11">
    <location>
        <begin position="163"/>
        <end position="187"/>
    </location>
</feature>
<evidence type="ECO:0000256" key="11">
    <source>
        <dbReference type="RuleBase" id="RU079119"/>
    </source>
</evidence>
<keyword evidence="2 11" id="KW-0808">Transferase</keyword>
<dbReference type="GO" id="GO:0005794">
    <property type="term" value="C:Golgi apparatus"/>
    <property type="evidence" value="ECO:0007669"/>
    <property type="project" value="TreeGrafter"/>
</dbReference>
<comment type="similarity">
    <text evidence="9">Belongs to the DHHC palmitoyltransferase family. ERF2/ZDHHC9 subfamily.</text>
</comment>
<evidence type="ECO:0000259" key="12">
    <source>
        <dbReference type="Pfam" id="PF01529"/>
    </source>
</evidence>
<dbReference type="EC" id="2.3.1.225" evidence="11"/>
<keyword evidence="5 11" id="KW-0472">Membrane</keyword>
<dbReference type="PROSITE" id="PS50216">
    <property type="entry name" value="DHHC"/>
    <property type="match status" value="1"/>
</dbReference>
<feature type="transmembrane region" description="Helical" evidence="11">
    <location>
        <begin position="302"/>
        <end position="325"/>
    </location>
</feature>
<evidence type="ECO:0000256" key="8">
    <source>
        <dbReference type="ARBA" id="ARBA00023315"/>
    </source>
</evidence>
<evidence type="ECO:0000313" key="14">
    <source>
        <dbReference type="Proteomes" id="UP000093000"/>
    </source>
</evidence>
<dbReference type="Proteomes" id="UP000093000">
    <property type="component" value="Unassembled WGS sequence"/>
</dbReference>
<dbReference type="PANTHER" id="PTHR22883:SF43">
    <property type="entry name" value="PALMITOYLTRANSFERASE APP"/>
    <property type="match status" value="1"/>
</dbReference>
<dbReference type="InterPro" id="IPR001594">
    <property type="entry name" value="Palmitoyltrfase_DHHC"/>
</dbReference>
<evidence type="ECO:0000256" key="10">
    <source>
        <dbReference type="ARBA" id="ARBA00048048"/>
    </source>
</evidence>
<evidence type="ECO:0000256" key="3">
    <source>
        <dbReference type="ARBA" id="ARBA00022692"/>
    </source>
</evidence>
<dbReference type="Pfam" id="PF01529">
    <property type="entry name" value="DHHC"/>
    <property type="match status" value="1"/>
</dbReference>
<sequence length="431" mass="49302">MDVPDKNHNIEPVEQQQQHAYHFAAAFQPTFFHSSLKPESIEDFDFESAPMTHLNEAHHVSDDDPIPLSSSVTAHSNVASSFASTTPILHLSPTHAPPLPRPDAYSLKMMGHSHNITQAPFELKLPSSSYVLREQSYRNYQIFPGQTRFLLHGRLVTSGDYRAFLAGLFLLIVPSVLFAVFTCPYLWNNVHPAIPIIYAYLFVLTLVSMLKTSWTDPGIIPRNLDPLIEQEIQDNASFESTTPPKEIWIKNTPYSLTYCETCKIYRPPRASHCRQCDNCVEFEDHHCAWLNNCIGKRNYRTFFTFITSAAILCVFVIVSCVYQLIYFSRQTASFNYVFSQAPVSFVLCIYSFILLWLVGGLTLYHCSLVLRGVTTHEQIRADIIKAKYPELGANPYNKHNPFRNMIQVLCQPQPKSYLRRRKMADPVIEKL</sequence>
<gene>
    <name evidence="13" type="primary">ptr-2</name>
    <name evidence="13" type="ORF">A0J61_02091</name>
</gene>
<dbReference type="InParanoid" id="A0A1C7NN07"/>
<feature type="domain" description="Palmitoyltransferase DHHC" evidence="12">
    <location>
        <begin position="255"/>
        <end position="380"/>
    </location>
</feature>
<comment type="domain">
    <text evidence="11">The DHHC domain is required for palmitoyltransferase activity.</text>
</comment>
<dbReference type="GO" id="GO:0006612">
    <property type="term" value="P:protein targeting to membrane"/>
    <property type="evidence" value="ECO:0007669"/>
    <property type="project" value="TreeGrafter"/>
</dbReference>
<dbReference type="AlphaFoldDB" id="A0A1C7NN07"/>
<feature type="transmembrane region" description="Helical" evidence="11">
    <location>
        <begin position="337"/>
        <end position="358"/>
    </location>
</feature>
<dbReference type="GO" id="GO:0019706">
    <property type="term" value="F:protein-cysteine S-palmitoyltransferase activity"/>
    <property type="evidence" value="ECO:0007669"/>
    <property type="project" value="UniProtKB-EC"/>
</dbReference>
<evidence type="ECO:0000256" key="6">
    <source>
        <dbReference type="ARBA" id="ARBA00023139"/>
    </source>
</evidence>
<evidence type="ECO:0000256" key="4">
    <source>
        <dbReference type="ARBA" id="ARBA00022989"/>
    </source>
</evidence>
<protein>
    <recommendedName>
        <fullName evidence="11">Palmitoyltransferase</fullName>
        <ecNumber evidence="11">2.3.1.225</ecNumber>
    </recommendedName>
</protein>
<proteinExistence type="inferred from homology"/>
<dbReference type="InterPro" id="IPR039859">
    <property type="entry name" value="PFA4/ZDH16/20/ERF2-like"/>
</dbReference>
<keyword evidence="6" id="KW-0564">Palmitate</keyword>
<dbReference type="EMBL" id="LUGH01000075">
    <property type="protein sequence ID" value="OBZ89856.1"/>
    <property type="molecule type" value="Genomic_DNA"/>
</dbReference>
<evidence type="ECO:0000256" key="7">
    <source>
        <dbReference type="ARBA" id="ARBA00023288"/>
    </source>
</evidence>
<dbReference type="OrthoDB" id="9909019at2759"/>
<dbReference type="FunCoup" id="A0A1C7NN07">
    <property type="interactions" value="281"/>
</dbReference>
<evidence type="ECO:0000256" key="2">
    <source>
        <dbReference type="ARBA" id="ARBA00022679"/>
    </source>
</evidence>
<comment type="catalytic activity">
    <reaction evidence="10 11">
        <text>L-cysteinyl-[protein] + hexadecanoyl-CoA = S-hexadecanoyl-L-cysteinyl-[protein] + CoA</text>
        <dbReference type="Rhea" id="RHEA:36683"/>
        <dbReference type="Rhea" id="RHEA-COMP:10131"/>
        <dbReference type="Rhea" id="RHEA-COMP:11032"/>
        <dbReference type="ChEBI" id="CHEBI:29950"/>
        <dbReference type="ChEBI" id="CHEBI:57287"/>
        <dbReference type="ChEBI" id="CHEBI:57379"/>
        <dbReference type="ChEBI" id="CHEBI:74151"/>
        <dbReference type="EC" id="2.3.1.225"/>
    </reaction>
</comment>